<sequence length="393" mass="42832">MTSALSNSIPGIGTFFVGIDVAPGRYRCEEGKGGWWVRFTGPGGGDPVGHWPLPAGPAEIDIAPTDFAFETHVGTYWRMVAPADETGSEGGHELRPVADPALRAELDVIVARHRPLAWLAPLTVLTLGLLGAPILGELFLLGLASLAILIALGAPSFSLDLRRARELDRRRDRYLTPEDFDDEGKALLARTQTAIDAVRESQVNREGMLDRVDNAVTLPRQEWEIAQVLARQSKLRGEQGEFAESARLPEVEAALRPLREKLELSVEAVTRRVEALERYAERARAADEALKAHRYLERLAVHAHEYDELLADTVRDDLAVPAIERLTEQGDELVRTLRSRLADAAEAGGELPPAEPLKAAPDAKPGPDARPEPDANPEPDAGPDAKDAEPDDE</sequence>
<comment type="caution">
    <text evidence="4">The sequence shown here is derived from an EMBL/GenBank/DDBJ whole genome shotgun (WGS) entry which is preliminary data.</text>
</comment>
<feature type="transmembrane region" description="Helical" evidence="3">
    <location>
        <begin position="141"/>
        <end position="161"/>
    </location>
</feature>
<feature type="transmembrane region" description="Helical" evidence="3">
    <location>
        <begin position="116"/>
        <end position="135"/>
    </location>
</feature>
<evidence type="ECO:0000256" key="1">
    <source>
        <dbReference type="SAM" id="Coils"/>
    </source>
</evidence>
<keyword evidence="3" id="KW-0812">Transmembrane</keyword>
<dbReference type="Proteomes" id="UP000669179">
    <property type="component" value="Unassembled WGS sequence"/>
</dbReference>
<name>A0A939P6V2_9ACTN</name>
<dbReference type="RefSeq" id="WP_208254307.1">
    <property type="nucleotide sequence ID" value="NZ_JAGEOJ010000002.1"/>
</dbReference>
<feature type="coiled-coil region" evidence="1">
    <location>
        <begin position="259"/>
        <end position="286"/>
    </location>
</feature>
<evidence type="ECO:0000256" key="3">
    <source>
        <dbReference type="SAM" id="Phobius"/>
    </source>
</evidence>
<dbReference type="EMBL" id="JAGEOJ010000002">
    <property type="protein sequence ID" value="MBO2446727.1"/>
    <property type="molecule type" value="Genomic_DNA"/>
</dbReference>
<organism evidence="4 5">
    <name type="scientific">Actinomadura barringtoniae</name>
    <dbReference type="NCBI Taxonomy" id="1427535"/>
    <lineage>
        <taxon>Bacteria</taxon>
        <taxon>Bacillati</taxon>
        <taxon>Actinomycetota</taxon>
        <taxon>Actinomycetes</taxon>
        <taxon>Streptosporangiales</taxon>
        <taxon>Thermomonosporaceae</taxon>
        <taxon>Actinomadura</taxon>
    </lineage>
</organism>
<feature type="region of interest" description="Disordered" evidence="2">
    <location>
        <begin position="344"/>
        <end position="393"/>
    </location>
</feature>
<keyword evidence="3" id="KW-0472">Membrane</keyword>
<gene>
    <name evidence="4" type="ORF">J4573_06470</name>
</gene>
<accession>A0A939P6V2</accession>
<evidence type="ECO:0000313" key="4">
    <source>
        <dbReference type="EMBL" id="MBO2446727.1"/>
    </source>
</evidence>
<keyword evidence="1" id="KW-0175">Coiled coil</keyword>
<keyword evidence="5" id="KW-1185">Reference proteome</keyword>
<feature type="compositionally biased region" description="Basic and acidic residues" evidence="2">
    <location>
        <begin position="383"/>
        <end position="393"/>
    </location>
</feature>
<dbReference type="AlphaFoldDB" id="A0A939P6V2"/>
<keyword evidence="3" id="KW-1133">Transmembrane helix</keyword>
<proteinExistence type="predicted"/>
<feature type="compositionally biased region" description="Low complexity" evidence="2">
    <location>
        <begin position="344"/>
        <end position="363"/>
    </location>
</feature>
<evidence type="ECO:0000313" key="5">
    <source>
        <dbReference type="Proteomes" id="UP000669179"/>
    </source>
</evidence>
<evidence type="ECO:0000256" key="2">
    <source>
        <dbReference type="SAM" id="MobiDB-lite"/>
    </source>
</evidence>
<reference evidence="4" key="1">
    <citation type="submission" date="2021-03" db="EMBL/GenBank/DDBJ databases">
        <authorList>
            <person name="Kanchanasin P."/>
            <person name="Saeng-In P."/>
            <person name="Phongsopitanun W."/>
            <person name="Yuki M."/>
            <person name="Kudo T."/>
            <person name="Ohkuma M."/>
            <person name="Tanasupawat S."/>
        </authorList>
    </citation>
    <scope>NUCLEOTIDE SEQUENCE</scope>
    <source>
        <strain evidence="4">GKU 128</strain>
    </source>
</reference>
<protein>
    <submittedName>
        <fullName evidence="4">Uncharacterized protein</fullName>
    </submittedName>
</protein>